<dbReference type="RefSeq" id="WP_167981491.1">
    <property type="nucleotide sequence ID" value="NZ_JAATEJ010000002.1"/>
</dbReference>
<organism evidence="2 3">
    <name type="scientific">Actinacidiphila epipremni</name>
    <dbReference type="NCBI Taxonomy" id="2053013"/>
    <lineage>
        <taxon>Bacteria</taxon>
        <taxon>Bacillati</taxon>
        <taxon>Actinomycetota</taxon>
        <taxon>Actinomycetes</taxon>
        <taxon>Kitasatosporales</taxon>
        <taxon>Streptomycetaceae</taxon>
        <taxon>Actinacidiphila</taxon>
    </lineage>
</organism>
<reference evidence="2 3" key="1">
    <citation type="submission" date="2020-03" db="EMBL/GenBank/DDBJ databases">
        <title>WGS of actinomycetes isolated from Thailand.</title>
        <authorList>
            <person name="Thawai C."/>
        </authorList>
    </citation>
    <scope>NUCLEOTIDE SEQUENCE [LARGE SCALE GENOMIC DNA]</scope>
    <source>
        <strain evidence="2 3">PRB2-1</strain>
    </source>
</reference>
<feature type="region of interest" description="Disordered" evidence="1">
    <location>
        <begin position="1"/>
        <end position="23"/>
    </location>
</feature>
<evidence type="ECO:0000313" key="3">
    <source>
        <dbReference type="Proteomes" id="UP000734511"/>
    </source>
</evidence>
<comment type="caution">
    <text evidence="2">The sequence shown here is derived from an EMBL/GenBank/DDBJ whole genome shotgun (WGS) entry which is preliminary data.</text>
</comment>
<protein>
    <recommendedName>
        <fullName evidence="4">SPOR domain-containing protein</fullName>
    </recommendedName>
</protein>
<dbReference type="EMBL" id="JAATEJ010000002">
    <property type="protein sequence ID" value="NJP42643.1"/>
    <property type="molecule type" value="Genomic_DNA"/>
</dbReference>
<dbReference type="Proteomes" id="UP000734511">
    <property type="component" value="Unassembled WGS sequence"/>
</dbReference>
<gene>
    <name evidence="2" type="ORF">HCN08_04345</name>
</gene>
<name>A0ABX0ZLW4_9ACTN</name>
<evidence type="ECO:0000256" key="1">
    <source>
        <dbReference type="SAM" id="MobiDB-lite"/>
    </source>
</evidence>
<accession>A0ABX0ZLW4</accession>
<proteinExistence type="predicted"/>
<evidence type="ECO:0000313" key="2">
    <source>
        <dbReference type="EMBL" id="NJP42643.1"/>
    </source>
</evidence>
<sequence length="120" mass="13158">MTQHWHAYTYTGPGRPRDADARDPAVAAPPLVIAEWPDKPRSMLVGQFADREAAASWLEQEVARTPPMPTALPAESLVAYARTRLAQDPADVVTRYYTASSYVCRDLVLCTGRCPASPAE</sequence>
<keyword evidence="3" id="KW-1185">Reference proteome</keyword>
<evidence type="ECO:0008006" key="4">
    <source>
        <dbReference type="Google" id="ProtNLM"/>
    </source>
</evidence>